<dbReference type="EMBL" id="CACVKT020009797">
    <property type="protein sequence ID" value="CAC5423512.1"/>
    <property type="molecule type" value="Genomic_DNA"/>
</dbReference>
<gene>
    <name evidence="2" type="ORF">MCOR_55507</name>
</gene>
<dbReference type="Proteomes" id="UP000507470">
    <property type="component" value="Unassembled WGS sequence"/>
</dbReference>
<accession>A0A6J8EUW8</accession>
<evidence type="ECO:0000256" key="1">
    <source>
        <dbReference type="SAM" id="MobiDB-lite"/>
    </source>
</evidence>
<reference evidence="2 3" key="1">
    <citation type="submission" date="2020-06" db="EMBL/GenBank/DDBJ databases">
        <authorList>
            <person name="Li R."/>
            <person name="Bekaert M."/>
        </authorList>
    </citation>
    <scope>NUCLEOTIDE SEQUENCE [LARGE SCALE GENOMIC DNA]</scope>
    <source>
        <strain evidence="3">wild</strain>
    </source>
</reference>
<organism evidence="2 3">
    <name type="scientific">Mytilus coruscus</name>
    <name type="common">Sea mussel</name>
    <dbReference type="NCBI Taxonomy" id="42192"/>
    <lineage>
        <taxon>Eukaryota</taxon>
        <taxon>Metazoa</taxon>
        <taxon>Spiralia</taxon>
        <taxon>Lophotrochozoa</taxon>
        <taxon>Mollusca</taxon>
        <taxon>Bivalvia</taxon>
        <taxon>Autobranchia</taxon>
        <taxon>Pteriomorphia</taxon>
        <taxon>Mytilida</taxon>
        <taxon>Mytiloidea</taxon>
        <taxon>Mytilidae</taxon>
        <taxon>Mytilinae</taxon>
        <taxon>Mytilus</taxon>
    </lineage>
</organism>
<keyword evidence="3" id="KW-1185">Reference proteome</keyword>
<evidence type="ECO:0000313" key="3">
    <source>
        <dbReference type="Proteomes" id="UP000507470"/>
    </source>
</evidence>
<sequence>MATVKTIDVTSVTGLPPKPNHMIPKFHNRSNLFPSTFTNKLYEEKQINSSQRQAWSADLRKRSQVENICVDTKYNLDASKTTVKQVKSAPHRRPFSAKARLESLSSKPPRTKLAHDNVSVESVYGSSKNTCMELVPVGGKEVPVVDIGDNAPFPTYHYLLNSKEKYVSDDTKPFLPGLADNRVPPLVLNQSSEAPVSITAGPSIKPMVHGLNSHQVIFGTDNDGQPQDIKYDLRKPKVFVKQERPLPSTLEPLRPWLTEDKSIPGINDCIIFLPSMDNYKDLPEVPPPHSVQDDLPYTTKLPPQQIVTKKYHHPAFDKKHVEDWVCNHSRPGSSQRTDHQNYYTRYRNVGEIREEIIELENLMQGLGNLDSDCGMVKFQGEIDRFRQMYKDTMKMVPERLLHSPKDPDTFGVKEFLKQHVDIMNEIHRKHTLCLEELRIIEAEAGIDSSRKYFKHRTVPPDT</sequence>
<dbReference type="OrthoDB" id="10045556at2759"/>
<feature type="region of interest" description="Disordered" evidence="1">
    <location>
        <begin position="89"/>
        <end position="112"/>
    </location>
</feature>
<protein>
    <submittedName>
        <fullName evidence="2">Uncharacterized protein</fullName>
    </submittedName>
</protein>
<name>A0A6J8EUW8_MYTCO</name>
<dbReference type="AlphaFoldDB" id="A0A6J8EUW8"/>
<evidence type="ECO:0000313" key="2">
    <source>
        <dbReference type="EMBL" id="CAC5423512.1"/>
    </source>
</evidence>
<proteinExistence type="predicted"/>